<keyword evidence="1" id="KW-0732">Signal</keyword>
<dbReference type="OrthoDB" id="6059236at2"/>
<accession>A0A3N4VAU8</accession>
<dbReference type="InterPro" id="IPR032710">
    <property type="entry name" value="NTF2-like_dom_sf"/>
</dbReference>
<name>A0A3N4VAU8_9GAMM</name>
<dbReference type="RefSeq" id="WP_123769893.1">
    <property type="nucleotide sequence ID" value="NZ_RKQN01000002.1"/>
</dbReference>
<dbReference type="AlphaFoldDB" id="A0A3N4VAU8"/>
<organism evidence="2 3">
    <name type="scientific">Vulcaniibacterium tengchongense</name>
    <dbReference type="NCBI Taxonomy" id="1273429"/>
    <lineage>
        <taxon>Bacteria</taxon>
        <taxon>Pseudomonadati</taxon>
        <taxon>Pseudomonadota</taxon>
        <taxon>Gammaproteobacteria</taxon>
        <taxon>Lysobacterales</taxon>
        <taxon>Lysobacteraceae</taxon>
        <taxon>Vulcaniibacterium</taxon>
    </lineage>
</organism>
<evidence type="ECO:0000313" key="3">
    <source>
        <dbReference type="Proteomes" id="UP000269708"/>
    </source>
</evidence>
<dbReference type="Gene3D" id="3.10.450.50">
    <property type="match status" value="2"/>
</dbReference>
<keyword evidence="3" id="KW-1185">Reference proteome</keyword>
<reference evidence="2 3" key="1">
    <citation type="submission" date="2018-11" db="EMBL/GenBank/DDBJ databases">
        <title>Genomic Encyclopedia of Type Strains, Phase IV (KMG-IV): sequencing the most valuable type-strain genomes for metagenomic binning, comparative biology and taxonomic classification.</title>
        <authorList>
            <person name="Goeker M."/>
        </authorList>
    </citation>
    <scope>NUCLEOTIDE SEQUENCE [LARGE SCALE GENOMIC DNA]</scope>
    <source>
        <strain evidence="2 3">DSM 25623</strain>
    </source>
</reference>
<evidence type="ECO:0000256" key="1">
    <source>
        <dbReference type="SAM" id="SignalP"/>
    </source>
</evidence>
<sequence length="278" mass="29474">MKQILRGMALLSFFAAAALVAQPPRSVAEVVREDARTISAGDGAALLALFDEDSRIYGTPEHPDRLDGPLAKTMGTHAERVASFPRIAEGGPIRLEVAEMIVAGDTAVSKNILTAPNGRVAFNLVVYRVRDGIIGDLWHPARKPALDPAKGAGTREAVDRLVAAVNRGDAGAVRGLVHPDARLFASSGAAHAIGDRPLIGTSRASGVDVRRLFGADAARVALAESIVFDEYLASRYLAALSDGREREGIAIFRIVDGRLAQAWRIQESAPRRACGTSP</sequence>
<proteinExistence type="predicted"/>
<gene>
    <name evidence="2" type="ORF">EDC50_1532</name>
</gene>
<dbReference type="Proteomes" id="UP000269708">
    <property type="component" value="Unassembled WGS sequence"/>
</dbReference>
<evidence type="ECO:0000313" key="2">
    <source>
        <dbReference type="EMBL" id="RPE79708.1"/>
    </source>
</evidence>
<feature type="signal peptide" evidence="1">
    <location>
        <begin position="1"/>
        <end position="17"/>
    </location>
</feature>
<dbReference type="EMBL" id="RKQN01000002">
    <property type="protein sequence ID" value="RPE79708.1"/>
    <property type="molecule type" value="Genomic_DNA"/>
</dbReference>
<dbReference type="SUPFAM" id="SSF54427">
    <property type="entry name" value="NTF2-like"/>
    <property type="match status" value="2"/>
</dbReference>
<feature type="chain" id="PRO_5018234591" description="Ketosteroid isomerase-like protein" evidence="1">
    <location>
        <begin position="18"/>
        <end position="278"/>
    </location>
</feature>
<protein>
    <recommendedName>
        <fullName evidence="4">Ketosteroid isomerase-like protein</fullName>
    </recommendedName>
</protein>
<comment type="caution">
    <text evidence="2">The sequence shown here is derived from an EMBL/GenBank/DDBJ whole genome shotgun (WGS) entry which is preliminary data.</text>
</comment>
<evidence type="ECO:0008006" key="4">
    <source>
        <dbReference type="Google" id="ProtNLM"/>
    </source>
</evidence>